<keyword evidence="3" id="KW-1185">Reference proteome</keyword>
<dbReference type="EMBL" id="CYKH01001891">
    <property type="protein sequence ID" value="CUG91113.1"/>
    <property type="molecule type" value="Genomic_DNA"/>
</dbReference>
<dbReference type="Proteomes" id="UP000051952">
    <property type="component" value="Unassembled WGS sequence"/>
</dbReference>
<sequence length="113" mass="12315">MERRVHPFVAVQVQRTRDCSPQSKPNEDVSRASTARWVILEGIVCVTAAAARGPNKRTAMVPRIAEFDQSALSCAPGFAAWTKKQGAGCQKVKGVGLRTREKKATRGQNAVEH</sequence>
<organism evidence="2 3">
    <name type="scientific">Bodo saltans</name>
    <name type="common">Flagellated protozoan</name>
    <dbReference type="NCBI Taxonomy" id="75058"/>
    <lineage>
        <taxon>Eukaryota</taxon>
        <taxon>Discoba</taxon>
        <taxon>Euglenozoa</taxon>
        <taxon>Kinetoplastea</taxon>
        <taxon>Metakinetoplastina</taxon>
        <taxon>Eubodonida</taxon>
        <taxon>Bodonidae</taxon>
        <taxon>Bodo</taxon>
    </lineage>
</organism>
<gene>
    <name evidence="2" type="ORF">BSAL_30265</name>
</gene>
<evidence type="ECO:0000313" key="3">
    <source>
        <dbReference type="Proteomes" id="UP000051952"/>
    </source>
</evidence>
<name>A0A0S4JL43_BODSA</name>
<dbReference type="VEuPathDB" id="TriTrypDB:BSAL_30265"/>
<dbReference type="AlphaFoldDB" id="A0A0S4JL43"/>
<proteinExistence type="predicted"/>
<protein>
    <submittedName>
        <fullName evidence="2">Uncharacterized protein</fullName>
    </submittedName>
</protein>
<feature type="region of interest" description="Disordered" evidence="1">
    <location>
        <begin position="94"/>
        <end position="113"/>
    </location>
</feature>
<reference evidence="3" key="1">
    <citation type="submission" date="2015-09" db="EMBL/GenBank/DDBJ databases">
        <authorList>
            <consortium name="Pathogen Informatics"/>
        </authorList>
    </citation>
    <scope>NUCLEOTIDE SEQUENCE [LARGE SCALE GENOMIC DNA]</scope>
    <source>
        <strain evidence="3">Lake Konstanz</strain>
    </source>
</reference>
<evidence type="ECO:0000313" key="2">
    <source>
        <dbReference type="EMBL" id="CUG91113.1"/>
    </source>
</evidence>
<accession>A0A0S4JL43</accession>
<evidence type="ECO:0000256" key="1">
    <source>
        <dbReference type="SAM" id="MobiDB-lite"/>
    </source>
</evidence>